<accession>A0A212JRB6</accession>
<sequence>MISLSCPVSKPAICPASKHNFPITGRCLIIRISVKEQEKIRAKSALAAEKSGFHAAPDGAGAATRAGHTLQGPVWRGLQGMPT</sequence>
<gene>
    <name evidence="1" type="ORF">KM92DES2_11590</name>
</gene>
<name>A0A212JRB6_9BACT</name>
<dbReference type="EMBL" id="FLUP01000001">
    <property type="protein sequence ID" value="SBW01999.1"/>
    <property type="molecule type" value="Genomic_DNA"/>
</dbReference>
<evidence type="ECO:0000313" key="1">
    <source>
        <dbReference type="EMBL" id="SBW01999.1"/>
    </source>
</evidence>
<organism evidence="1">
    <name type="scientific">uncultured Desulfovibrio sp</name>
    <dbReference type="NCBI Taxonomy" id="167968"/>
    <lineage>
        <taxon>Bacteria</taxon>
        <taxon>Pseudomonadati</taxon>
        <taxon>Thermodesulfobacteriota</taxon>
        <taxon>Desulfovibrionia</taxon>
        <taxon>Desulfovibrionales</taxon>
        <taxon>Desulfovibrionaceae</taxon>
        <taxon>Desulfovibrio</taxon>
        <taxon>environmental samples</taxon>
    </lineage>
</organism>
<proteinExistence type="predicted"/>
<reference evidence="1" key="1">
    <citation type="submission" date="2016-04" db="EMBL/GenBank/DDBJ databases">
        <authorList>
            <person name="Evans L.H."/>
            <person name="Alamgir A."/>
            <person name="Owens N."/>
            <person name="Weber N.D."/>
            <person name="Virtaneva K."/>
            <person name="Barbian K."/>
            <person name="Babar A."/>
            <person name="Rosenke K."/>
        </authorList>
    </citation>
    <scope>NUCLEOTIDE SEQUENCE</scope>
    <source>
        <strain evidence="1">92-2</strain>
    </source>
</reference>
<protein>
    <submittedName>
        <fullName evidence="1">Uncharacterized protein</fullName>
    </submittedName>
</protein>
<dbReference type="AlphaFoldDB" id="A0A212JRB6"/>